<name>A0A1I5CZN3_CHROL</name>
<evidence type="ECO:0000256" key="1">
    <source>
        <dbReference type="ARBA" id="ARBA00035885"/>
    </source>
</evidence>
<dbReference type="CDD" id="cd02901">
    <property type="entry name" value="Macro_Poa1p-like"/>
    <property type="match status" value="1"/>
</dbReference>
<dbReference type="PANTHER" id="PTHR12521:SF0">
    <property type="entry name" value="ADP-RIBOSE GLYCOHYDROLASE OARD1"/>
    <property type="match status" value="1"/>
</dbReference>
<dbReference type="GO" id="GO:0140291">
    <property type="term" value="P:peptidyl-glutamate ADP-deribosylation"/>
    <property type="evidence" value="ECO:0007669"/>
    <property type="project" value="TreeGrafter"/>
</dbReference>
<reference evidence="4" key="1">
    <citation type="submission" date="2016-10" db="EMBL/GenBank/DDBJ databases">
        <authorList>
            <person name="Varghese N."/>
            <person name="Submissions S."/>
        </authorList>
    </citation>
    <scope>NUCLEOTIDE SEQUENCE [LARGE SCALE GENOMIC DNA]</scope>
    <source>
        <strain evidence="4">DSM 25575</strain>
    </source>
</reference>
<dbReference type="InterPro" id="IPR050892">
    <property type="entry name" value="ADP-ribose_metab_enzymes"/>
</dbReference>
<proteinExistence type="predicted"/>
<protein>
    <submittedName>
        <fullName evidence="3">O-acetyl-ADP-ribose deacetylase (Regulator of RNase III), contains Macro domain</fullName>
    </submittedName>
</protein>
<organism evidence="3 4">
    <name type="scientific">Chryseobacterium oleae</name>
    <dbReference type="NCBI Taxonomy" id="491207"/>
    <lineage>
        <taxon>Bacteria</taxon>
        <taxon>Pseudomonadati</taxon>
        <taxon>Bacteroidota</taxon>
        <taxon>Flavobacteriia</taxon>
        <taxon>Flavobacteriales</taxon>
        <taxon>Weeksellaceae</taxon>
        <taxon>Chryseobacterium group</taxon>
        <taxon>Chryseobacterium</taxon>
    </lineage>
</organism>
<gene>
    <name evidence="3" type="ORF">SAMN05421594_4733</name>
</gene>
<dbReference type="RefSeq" id="WP_090027631.1">
    <property type="nucleotide sequence ID" value="NZ_FOVD01000011.1"/>
</dbReference>
<comment type="catalytic activity">
    <reaction evidence="1">
        <text>an N-(ADP-alpha-D-ribosyl)-thymidine in DNA + H2O = a thymidine in DNA + ADP-D-ribose</text>
        <dbReference type="Rhea" id="RHEA:71655"/>
        <dbReference type="Rhea" id="RHEA-COMP:13556"/>
        <dbReference type="Rhea" id="RHEA-COMP:18051"/>
        <dbReference type="ChEBI" id="CHEBI:15377"/>
        <dbReference type="ChEBI" id="CHEBI:57967"/>
        <dbReference type="ChEBI" id="CHEBI:137386"/>
        <dbReference type="ChEBI" id="CHEBI:191199"/>
    </reaction>
    <physiologicalReaction direction="left-to-right" evidence="1">
        <dbReference type="Rhea" id="RHEA:71656"/>
    </physiologicalReaction>
</comment>
<dbReference type="Proteomes" id="UP000198769">
    <property type="component" value="Unassembled WGS sequence"/>
</dbReference>
<dbReference type="InterPro" id="IPR002589">
    <property type="entry name" value="Macro_dom"/>
</dbReference>
<evidence type="ECO:0000313" key="4">
    <source>
        <dbReference type="Proteomes" id="UP000198769"/>
    </source>
</evidence>
<evidence type="ECO:0000313" key="3">
    <source>
        <dbReference type="EMBL" id="SFN92383.1"/>
    </source>
</evidence>
<feature type="domain" description="Macro" evidence="2">
    <location>
        <begin position="1"/>
        <end position="151"/>
    </location>
</feature>
<accession>A0A1I5CZN3</accession>
<dbReference type="SUPFAM" id="SSF52949">
    <property type="entry name" value="Macro domain-like"/>
    <property type="match status" value="1"/>
</dbReference>
<dbReference type="PANTHER" id="PTHR12521">
    <property type="entry name" value="PROTEIN C6ORF130"/>
    <property type="match status" value="1"/>
</dbReference>
<dbReference type="EMBL" id="FOVD01000011">
    <property type="protein sequence ID" value="SFN92383.1"/>
    <property type="molecule type" value="Genomic_DNA"/>
</dbReference>
<dbReference type="Pfam" id="PF01661">
    <property type="entry name" value="Macro"/>
    <property type="match status" value="1"/>
</dbReference>
<keyword evidence="4" id="KW-1185">Reference proteome</keyword>
<dbReference type="SMART" id="SM00506">
    <property type="entry name" value="A1pp"/>
    <property type="match status" value="1"/>
</dbReference>
<dbReference type="InterPro" id="IPR043472">
    <property type="entry name" value="Macro_dom-like"/>
</dbReference>
<dbReference type="PROSITE" id="PS51154">
    <property type="entry name" value="MACRO"/>
    <property type="match status" value="1"/>
</dbReference>
<evidence type="ECO:0000259" key="2">
    <source>
        <dbReference type="PROSITE" id="PS51154"/>
    </source>
</evidence>
<sequence>MVTYIYEGDIFSLEGVSNFAHGCNCAGAMGKGIALQFKTKYPKMYKEYKALCQEGLFLLGDVFIYKYETGTIFNLGTQATWRTKADLNSIETALEKMLSYSNLNKINKIALPKIGAGLGGLDWHNVKRIIENLSENYPQIDLLIVENYKSK</sequence>
<dbReference type="Gene3D" id="3.40.220.10">
    <property type="entry name" value="Leucine Aminopeptidase, subunit E, domain 1"/>
    <property type="match status" value="1"/>
</dbReference>
<dbReference type="AlphaFoldDB" id="A0A1I5CZN3"/>
<dbReference type="OrthoDB" id="9780211at2"/>